<name>A0A918CT62_9ACTN</name>
<dbReference type="Proteomes" id="UP000653411">
    <property type="component" value="Unassembled WGS sequence"/>
</dbReference>
<accession>A0A918CT62</accession>
<dbReference type="EMBL" id="BMML01000011">
    <property type="protein sequence ID" value="GGN19022.1"/>
    <property type="molecule type" value="Genomic_DNA"/>
</dbReference>
<sequence>MVLKGQETIEVEFFDGSTEDAFLRGVTANVTHGLPLSHADRKAAAARIVTSHPHMSDRAIARASGLGAKTVAAIRRTSGDAVTCVNARVGSDGKVRPLNSVEGRLKAAEVLAERPEASLREVARIAGISPATVSDVRKRIALGELPVAVRPGADDPHADTATPAQEIGVRGSRSPRRLEQVDPAPVLRKLLRDPSLRHNEEGRNLLRLLQQNAIAMSSELTVAVPPHCRELVVKLARQYAETWYEFAKELDKCTQDASRREA</sequence>
<keyword evidence="3" id="KW-1185">Reference proteome</keyword>
<proteinExistence type="predicted"/>
<evidence type="ECO:0000313" key="3">
    <source>
        <dbReference type="Proteomes" id="UP000653411"/>
    </source>
</evidence>
<gene>
    <name evidence="2" type="ORF">GCM10011578_048600</name>
</gene>
<feature type="region of interest" description="Disordered" evidence="1">
    <location>
        <begin position="151"/>
        <end position="176"/>
    </location>
</feature>
<organism evidence="2 3">
    <name type="scientific">Streptomyces fuscichromogenes</name>
    <dbReference type="NCBI Taxonomy" id="1324013"/>
    <lineage>
        <taxon>Bacteria</taxon>
        <taxon>Bacillati</taxon>
        <taxon>Actinomycetota</taxon>
        <taxon>Actinomycetes</taxon>
        <taxon>Kitasatosporales</taxon>
        <taxon>Streptomycetaceae</taxon>
        <taxon>Streptomyces</taxon>
    </lineage>
</organism>
<dbReference type="RefSeq" id="WP_229713311.1">
    <property type="nucleotide sequence ID" value="NZ_BMML01000011.1"/>
</dbReference>
<protein>
    <submittedName>
        <fullName evidence="2">Uncharacterized protein</fullName>
    </submittedName>
</protein>
<evidence type="ECO:0000313" key="2">
    <source>
        <dbReference type="EMBL" id="GGN19022.1"/>
    </source>
</evidence>
<evidence type="ECO:0000256" key="1">
    <source>
        <dbReference type="SAM" id="MobiDB-lite"/>
    </source>
</evidence>
<comment type="caution">
    <text evidence="2">The sequence shown here is derived from an EMBL/GenBank/DDBJ whole genome shotgun (WGS) entry which is preliminary data.</text>
</comment>
<reference evidence="2" key="2">
    <citation type="submission" date="2020-09" db="EMBL/GenBank/DDBJ databases">
        <authorList>
            <person name="Sun Q."/>
            <person name="Zhou Y."/>
        </authorList>
    </citation>
    <scope>NUCLEOTIDE SEQUENCE</scope>
    <source>
        <strain evidence="2">CGMCC 4.7110</strain>
    </source>
</reference>
<reference evidence="2" key="1">
    <citation type="journal article" date="2014" name="Int. J. Syst. Evol. Microbiol.">
        <title>Complete genome sequence of Corynebacterium casei LMG S-19264T (=DSM 44701T), isolated from a smear-ripened cheese.</title>
        <authorList>
            <consortium name="US DOE Joint Genome Institute (JGI-PGF)"/>
            <person name="Walter F."/>
            <person name="Albersmeier A."/>
            <person name="Kalinowski J."/>
            <person name="Ruckert C."/>
        </authorList>
    </citation>
    <scope>NUCLEOTIDE SEQUENCE</scope>
    <source>
        <strain evidence="2">CGMCC 4.7110</strain>
    </source>
</reference>
<dbReference type="AlphaFoldDB" id="A0A918CT62"/>